<accession>A0AAW9M7S6</accession>
<sequence>MTVYFINWKADYELNMIGYLQKHYQVANISVPSRYVWVAKKIRKLDINTNWLGKQFIKTYLQGLESHDIAVFNDSVITKGITPQIITNLKCHKVLLLRNSVNESFIEKHADSFDFIYDFERKDIKVQKVKHLEQFFPVGLHEVTQYISDERRNEKSVCYFLGKDKNRLKLLTELASSLMSYNVTLDFNVVGDDNSKYDSSYIINKPLSFNENLKRSLASDVLIDITREDQTGWTLRILEALYFNKKVITNNKSILNSDIYVKERFFILGYHVWDQFESFLDAPVEPVTHDILYKYSPDCMLETIINEFKNNEYQ</sequence>
<dbReference type="Proteomes" id="UP000245995">
    <property type="component" value="Chromosome CITRO92"/>
</dbReference>
<gene>
    <name evidence="1" type="primary">waaS</name>
    <name evidence="1" type="ORF">CITRO92_1163</name>
</gene>
<evidence type="ECO:0000313" key="2">
    <source>
        <dbReference type="Proteomes" id="UP000245995"/>
    </source>
</evidence>
<protein>
    <submittedName>
        <fullName evidence="1">Lipopolysaccharide core biosynthesis protein</fullName>
    </submittedName>
</protein>
<dbReference type="EMBL" id="LT556085">
    <property type="protein sequence ID" value="SAZ16489.1"/>
    <property type="molecule type" value="Genomic_DNA"/>
</dbReference>
<evidence type="ECO:0000313" key="1">
    <source>
        <dbReference type="EMBL" id="SAZ16489.1"/>
    </source>
</evidence>
<dbReference type="RefSeq" id="WP_109739697.1">
    <property type="nucleotide sequence ID" value="NZ_JAWHXP010000026.1"/>
</dbReference>
<dbReference type="AlphaFoldDB" id="A0AAW9M7S6"/>
<organism evidence="1 2">
    <name type="scientific">Citrobacter amalonaticus</name>
    <dbReference type="NCBI Taxonomy" id="35703"/>
    <lineage>
        <taxon>Bacteria</taxon>
        <taxon>Pseudomonadati</taxon>
        <taxon>Pseudomonadota</taxon>
        <taxon>Gammaproteobacteria</taxon>
        <taxon>Enterobacterales</taxon>
        <taxon>Enterobacteriaceae</taxon>
        <taxon>Citrobacter</taxon>
    </lineage>
</organism>
<reference evidence="1 2" key="1">
    <citation type="submission" date="2016-04" db="EMBL/GenBank/DDBJ databases">
        <authorList>
            <person name="Regsiter A."/>
            <person name="William W."/>
        </authorList>
    </citation>
    <scope>NUCLEOTIDE SEQUENCE [LARGE SCALE GENOMIC DNA]</scope>
    <source>
        <strain evidence="1 2">92</strain>
    </source>
</reference>
<name>A0AAW9M7S6_CITAM</name>
<proteinExistence type="predicted"/>